<dbReference type="GO" id="GO:0005737">
    <property type="term" value="C:cytoplasm"/>
    <property type="evidence" value="ECO:0007669"/>
    <property type="project" value="TreeGrafter"/>
</dbReference>
<evidence type="ECO:0000256" key="2">
    <source>
        <dbReference type="ARBA" id="ARBA00022679"/>
    </source>
</evidence>
<evidence type="ECO:0000256" key="1">
    <source>
        <dbReference type="ARBA" id="ARBA00022527"/>
    </source>
</evidence>
<dbReference type="InterPro" id="IPR008271">
    <property type="entry name" value="Ser/Thr_kinase_AS"/>
</dbReference>
<evidence type="ECO:0000256" key="6">
    <source>
        <dbReference type="PROSITE-ProRule" id="PRU10141"/>
    </source>
</evidence>
<evidence type="ECO:0000313" key="12">
    <source>
        <dbReference type="WBParaSite" id="Gr19_v10_g17428.t1"/>
    </source>
</evidence>
<dbReference type="Proteomes" id="UP000887572">
    <property type="component" value="Unplaced"/>
</dbReference>
<dbReference type="SMART" id="SM00220">
    <property type="entry name" value="S_TKc"/>
    <property type="match status" value="1"/>
</dbReference>
<dbReference type="AlphaFoldDB" id="A0A914HJD9"/>
<keyword evidence="4" id="KW-0418">Kinase</keyword>
<evidence type="ECO:0000256" key="5">
    <source>
        <dbReference type="ARBA" id="ARBA00022840"/>
    </source>
</evidence>
<name>A0A914HJD9_GLORO</name>
<accession>A0A914HJD9</accession>
<dbReference type="GO" id="GO:0006950">
    <property type="term" value="P:response to stress"/>
    <property type="evidence" value="ECO:0007669"/>
    <property type="project" value="UniProtKB-ARBA"/>
</dbReference>
<feature type="compositionally biased region" description="Low complexity" evidence="8">
    <location>
        <begin position="684"/>
        <end position="701"/>
    </location>
</feature>
<dbReference type="GO" id="GO:0004674">
    <property type="term" value="F:protein serine/threonine kinase activity"/>
    <property type="evidence" value="ECO:0007669"/>
    <property type="project" value="UniProtKB-KW"/>
</dbReference>
<evidence type="ECO:0000256" key="8">
    <source>
        <dbReference type="SAM" id="MobiDB-lite"/>
    </source>
</evidence>
<feature type="compositionally biased region" description="Polar residues" evidence="8">
    <location>
        <begin position="28"/>
        <end position="37"/>
    </location>
</feature>
<dbReference type="WBParaSite" id="Gr19_v10_g17428.t1">
    <property type="protein sequence ID" value="Gr19_v10_g17428.t1"/>
    <property type="gene ID" value="Gr19_v10_g17428"/>
</dbReference>
<dbReference type="InterPro" id="IPR001660">
    <property type="entry name" value="SAM"/>
</dbReference>
<keyword evidence="7" id="KW-0175">Coiled coil</keyword>
<dbReference type="PROSITE" id="PS50011">
    <property type="entry name" value="PROTEIN_KINASE_DOM"/>
    <property type="match status" value="1"/>
</dbReference>
<dbReference type="SUPFAM" id="SSF56112">
    <property type="entry name" value="Protein kinase-like (PK-like)"/>
    <property type="match status" value="1"/>
</dbReference>
<evidence type="ECO:0000256" key="4">
    <source>
        <dbReference type="ARBA" id="ARBA00022777"/>
    </source>
</evidence>
<keyword evidence="11" id="KW-1185">Reference proteome</keyword>
<dbReference type="InterPro" id="IPR017441">
    <property type="entry name" value="Protein_kinase_ATP_BS"/>
</dbReference>
<keyword evidence="3 6" id="KW-0547">Nucleotide-binding</keyword>
<dbReference type="CDD" id="cd13999">
    <property type="entry name" value="STKc_MAP3K-like"/>
    <property type="match status" value="1"/>
</dbReference>
<feature type="binding site" evidence="6">
    <location>
        <position position="100"/>
    </location>
    <ligand>
        <name>ATP</name>
        <dbReference type="ChEBI" id="CHEBI:30616"/>
    </ligand>
</feature>
<dbReference type="PROSITE" id="PS00108">
    <property type="entry name" value="PROTEIN_KINASE_ST"/>
    <property type="match status" value="1"/>
</dbReference>
<dbReference type="PROSITE" id="PS50105">
    <property type="entry name" value="SAM_DOMAIN"/>
    <property type="match status" value="1"/>
</dbReference>
<keyword evidence="2" id="KW-0808">Transferase</keyword>
<dbReference type="InterPro" id="IPR013761">
    <property type="entry name" value="SAM/pointed_sf"/>
</dbReference>
<dbReference type="InterPro" id="IPR011009">
    <property type="entry name" value="Kinase-like_dom_sf"/>
</dbReference>
<feature type="coiled-coil region" evidence="7">
    <location>
        <begin position="338"/>
        <end position="372"/>
    </location>
</feature>
<organism evidence="11 12">
    <name type="scientific">Globodera rostochiensis</name>
    <name type="common">Golden nematode worm</name>
    <name type="synonym">Heterodera rostochiensis</name>
    <dbReference type="NCBI Taxonomy" id="31243"/>
    <lineage>
        <taxon>Eukaryota</taxon>
        <taxon>Metazoa</taxon>
        <taxon>Ecdysozoa</taxon>
        <taxon>Nematoda</taxon>
        <taxon>Chromadorea</taxon>
        <taxon>Rhabditida</taxon>
        <taxon>Tylenchina</taxon>
        <taxon>Tylenchomorpha</taxon>
        <taxon>Tylenchoidea</taxon>
        <taxon>Heteroderidae</taxon>
        <taxon>Heteroderinae</taxon>
        <taxon>Globodera</taxon>
    </lineage>
</organism>
<dbReference type="Pfam" id="PF07714">
    <property type="entry name" value="PK_Tyr_Ser-Thr"/>
    <property type="match status" value="1"/>
</dbReference>
<proteinExistence type="predicted"/>
<dbReference type="Gene3D" id="1.10.510.10">
    <property type="entry name" value="Transferase(Phosphotransferase) domain 1"/>
    <property type="match status" value="1"/>
</dbReference>
<feature type="region of interest" description="Disordered" evidence="8">
    <location>
        <begin position="680"/>
        <end position="701"/>
    </location>
</feature>
<evidence type="ECO:0000313" key="11">
    <source>
        <dbReference type="Proteomes" id="UP000887572"/>
    </source>
</evidence>
<feature type="region of interest" description="Disordered" evidence="8">
    <location>
        <begin position="1"/>
        <end position="53"/>
    </location>
</feature>
<feature type="region of interest" description="Disordered" evidence="8">
    <location>
        <begin position="737"/>
        <end position="770"/>
    </location>
</feature>
<keyword evidence="5 6" id="KW-0067">ATP-binding</keyword>
<dbReference type="InterPro" id="IPR001245">
    <property type="entry name" value="Ser-Thr/Tyr_kinase_cat_dom"/>
</dbReference>
<protein>
    <submittedName>
        <fullName evidence="12">Mitogen-activated protein kinase kinase kinase</fullName>
    </submittedName>
</protein>
<keyword evidence="1" id="KW-0723">Serine/threonine-protein kinase</keyword>
<feature type="compositionally biased region" description="Low complexity" evidence="8">
    <location>
        <begin position="38"/>
        <end position="51"/>
    </location>
</feature>
<evidence type="ECO:0000256" key="3">
    <source>
        <dbReference type="ARBA" id="ARBA00022741"/>
    </source>
</evidence>
<dbReference type="PRINTS" id="PR00109">
    <property type="entry name" value="TYRKINASE"/>
</dbReference>
<feature type="compositionally biased region" description="Low complexity" evidence="8">
    <location>
        <begin position="826"/>
        <end position="844"/>
    </location>
</feature>
<dbReference type="PANTHER" id="PTHR44329">
    <property type="entry name" value="SERINE/THREONINE-PROTEIN KINASE TNNI3K-RELATED"/>
    <property type="match status" value="1"/>
</dbReference>
<sequence>MCSPPKDVLKSNERNKKEAALGSAVPSVPSSQHCCPNSPSTSSGSSSPSSTECHHQLSGYPLILRDQLEVGEQLGAGTYGSVFRGRWAKAGGVGKIVAMKKVFLLDKEVEILSQIRHRNIIQFYGVSMANPDFWIVTEYAENGSLFENLHNKEQPLKLERIIKWAVQIARGVVYLHHEAPLTVIHRDLKSKNIVIDSRNQCKLCDFGASKDLTRSWTSPSWGGTAAWMSPEIISQRPEGITTKSDVWSFSVVLWEILSREIPYNGLTEFKIYSIISQHGVRLVIPDTCPSQLNDLLQSCWRTEPVERPDMRCVLAVLQQIGNDSDLQREVAQFLAFRKDEWRDMIREQTNSLEELKLDLARQMEDLRRREAIVRKRENSHRNFLHMVDMMNVEDVCEWNEDCVCEWVQNIAASAMEDFGEAIVDQLVSCILQYEINGCRLLKITEKDLECLGIESVAVRRYIGLKLDELRTMNVQLCNFGCPSAASVGCEQSNSTPVEQPILLHVGLYSRIVSRPEGPAYRFKVFLDSDWEASATATTKNAGDEGPKNSGTELPDSSFLIKEVNISMTSNRTPLREPVQCICPPFGYLEWAQIDASDRRRLPVTVTVTVTYTDQVIHPRNTRIQIQLDALPDGPRTLCNKRVTLKINGLSSDTCLSSRISSQMLLKSPPPSMQALRMHRRRSADLSGSVSPSSGRTMSSSSLLNRSPIWADLAATIRHPTVCAVRPLPKAISLERSVSGVGEHLQRSTSSEAKTNDRGAKYAGNEEEASVDLLQRSRQSAFARIHKEKQQKCCVRKKCASENEFVGGEQQQQKQQQQKDSTCFYLSQQSASSSSTSPSQDSSGSEGPLAAGPDCLAANPKEVTGRVSGGVVQGRRIVKAAFPTKPSDSVQIN</sequence>
<dbReference type="PROSITE" id="PS00107">
    <property type="entry name" value="PROTEIN_KINASE_ATP"/>
    <property type="match status" value="1"/>
</dbReference>
<dbReference type="InterPro" id="IPR000719">
    <property type="entry name" value="Prot_kinase_dom"/>
</dbReference>
<dbReference type="Gene3D" id="1.10.150.50">
    <property type="entry name" value="Transcription Factor, Ets-1"/>
    <property type="match status" value="1"/>
</dbReference>
<evidence type="ECO:0000259" key="10">
    <source>
        <dbReference type="PROSITE" id="PS50105"/>
    </source>
</evidence>
<feature type="region of interest" description="Disordered" evidence="8">
    <location>
        <begin position="823"/>
        <end position="869"/>
    </location>
</feature>
<feature type="domain" description="SAM" evidence="10">
    <location>
        <begin position="398"/>
        <end position="472"/>
    </location>
</feature>
<reference evidence="12" key="1">
    <citation type="submission" date="2022-11" db="UniProtKB">
        <authorList>
            <consortium name="WormBaseParasite"/>
        </authorList>
    </citation>
    <scope>IDENTIFICATION</scope>
</reference>
<feature type="compositionally biased region" description="Basic and acidic residues" evidence="8">
    <location>
        <begin position="7"/>
        <end position="19"/>
    </location>
</feature>
<evidence type="ECO:0000259" key="9">
    <source>
        <dbReference type="PROSITE" id="PS50011"/>
    </source>
</evidence>
<dbReference type="PANTHER" id="PTHR44329:SF288">
    <property type="entry name" value="MITOGEN-ACTIVATED PROTEIN KINASE KINASE KINASE 20"/>
    <property type="match status" value="1"/>
</dbReference>
<dbReference type="Gene3D" id="3.30.200.20">
    <property type="entry name" value="Phosphorylase Kinase, domain 1"/>
    <property type="match status" value="1"/>
</dbReference>
<dbReference type="SUPFAM" id="SSF47769">
    <property type="entry name" value="SAM/Pointed domain"/>
    <property type="match status" value="1"/>
</dbReference>
<dbReference type="GO" id="GO:0005524">
    <property type="term" value="F:ATP binding"/>
    <property type="evidence" value="ECO:0007669"/>
    <property type="project" value="UniProtKB-UniRule"/>
</dbReference>
<feature type="domain" description="Protein kinase" evidence="9">
    <location>
        <begin position="68"/>
        <end position="320"/>
    </location>
</feature>
<evidence type="ECO:0000256" key="7">
    <source>
        <dbReference type="SAM" id="Coils"/>
    </source>
</evidence>
<dbReference type="InterPro" id="IPR051681">
    <property type="entry name" value="Ser/Thr_Kinases-Pseudokinases"/>
</dbReference>